<evidence type="ECO:0000313" key="1">
    <source>
        <dbReference type="EMBL" id="PPV05648.1"/>
    </source>
</evidence>
<reference evidence="1 2" key="1">
    <citation type="submission" date="2016-08" db="EMBL/GenBank/DDBJ databases">
        <title>Evolution of the type three secretion system and type three effector repertoires in Xanthomonas.</title>
        <authorList>
            <person name="Merda D."/>
            <person name="Briand M."/>
            <person name="Bosis E."/>
            <person name="Rousseau C."/>
            <person name="Portier P."/>
            <person name="Jacques M.-A."/>
            <person name="Fischer-Le Saux M."/>
        </authorList>
    </citation>
    <scope>NUCLEOTIDE SEQUENCE [LARGE SCALE GENOMIC DNA]</scope>
    <source>
        <strain evidence="1 2">CFBP1976</strain>
    </source>
</reference>
<sequence>MIKRSNKNLSSAGSLVATCLPHASSPTDGDVRTGNDIARTKEADQTALLSASRIACTARHHAPTISTRPCPPTVAAWTPHKSLHGRTCSVSCDGGQARKP</sequence>
<dbReference type="EMBL" id="MDCE01000025">
    <property type="protein sequence ID" value="PPV05648.1"/>
    <property type="molecule type" value="Genomic_DNA"/>
</dbReference>
<name>A0ABX5BQ28_9XANT</name>
<proteinExistence type="predicted"/>
<organism evidence="1 2">
    <name type="scientific">Xanthomonas bromi</name>
    <dbReference type="NCBI Taxonomy" id="56449"/>
    <lineage>
        <taxon>Bacteria</taxon>
        <taxon>Pseudomonadati</taxon>
        <taxon>Pseudomonadota</taxon>
        <taxon>Gammaproteobacteria</taxon>
        <taxon>Lysobacterales</taxon>
        <taxon>Lysobacteraceae</taxon>
        <taxon>Xanthomonas</taxon>
    </lineage>
</organism>
<protein>
    <recommendedName>
        <fullName evidence="3">Secreted protein</fullName>
    </recommendedName>
</protein>
<dbReference type="Proteomes" id="UP000239710">
    <property type="component" value="Unassembled WGS sequence"/>
</dbReference>
<accession>A0ABX5BQ28</accession>
<keyword evidence="2" id="KW-1185">Reference proteome</keyword>
<gene>
    <name evidence="1" type="ORF">XbrCFBP1976_15945</name>
</gene>
<evidence type="ECO:0008006" key="3">
    <source>
        <dbReference type="Google" id="ProtNLM"/>
    </source>
</evidence>
<evidence type="ECO:0000313" key="2">
    <source>
        <dbReference type="Proteomes" id="UP000239710"/>
    </source>
</evidence>
<comment type="caution">
    <text evidence="1">The sequence shown here is derived from an EMBL/GenBank/DDBJ whole genome shotgun (WGS) entry which is preliminary data.</text>
</comment>